<evidence type="ECO:0008006" key="3">
    <source>
        <dbReference type="Google" id="ProtNLM"/>
    </source>
</evidence>
<dbReference type="EMBL" id="CP004345">
    <property type="protein sequence ID" value="AGG29607.1"/>
    <property type="molecule type" value="Genomic_DNA"/>
</dbReference>
<dbReference type="SUPFAM" id="SSF102588">
    <property type="entry name" value="LmbE-like"/>
    <property type="match status" value="1"/>
</dbReference>
<dbReference type="InterPro" id="IPR024078">
    <property type="entry name" value="LmbE-like_dom_sf"/>
</dbReference>
<evidence type="ECO:0000313" key="1">
    <source>
        <dbReference type="EMBL" id="AGG29607.1"/>
    </source>
</evidence>
<gene>
    <name evidence="1" type="ORF">MU9_561</name>
</gene>
<dbReference type="RefSeq" id="WP_004236630.1">
    <property type="nucleotide sequence ID" value="NC_020418.1"/>
</dbReference>
<dbReference type="GeneID" id="93362192"/>
<dbReference type="KEGG" id="mmk:MU9_561"/>
<dbReference type="PANTHER" id="PTHR12993:SF30">
    <property type="entry name" value="N-ACETYL-ALPHA-D-GLUCOSAMINYL L-MALATE DEACETYLASE 1"/>
    <property type="match status" value="1"/>
</dbReference>
<evidence type="ECO:0000313" key="2">
    <source>
        <dbReference type="Proteomes" id="UP000011834"/>
    </source>
</evidence>
<reference evidence="1 2" key="1">
    <citation type="journal article" date="2012" name="BMC Genomics">
        <title>Whole-genome sequencing and identification of Morganella morganii KT pathogenicity-related genes.</title>
        <authorList>
            <person name="Chen Y.T."/>
            <person name="Peng H.L."/>
            <person name="Shia W.C."/>
            <person name="Hsu F.R."/>
            <person name="Ken C.F."/>
            <person name="Tsao Y.M."/>
            <person name="Chen C.H."/>
            <person name="Liu C.E."/>
            <person name="Hsieh M.F."/>
            <person name="Chen H.C."/>
            <person name="Tang C.Y."/>
            <person name="Ku T.H."/>
        </authorList>
    </citation>
    <scope>NUCLEOTIDE SEQUENCE [LARGE SCALE GENOMIC DNA]</scope>
    <source>
        <strain evidence="1 2">KT</strain>
    </source>
</reference>
<protein>
    <recommendedName>
        <fullName evidence="3">PIG-L family deacetylase</fullName>
    </recommendedName>
</protein>
<keyword evidence="2" id="KW-1185">Reference proteome</keyword>
<name>J7TPT7_MORMO</name>
<proteinExistence type="predicted"/>
<dbReference type="Pfam" id="PF02585">
    <property type="entry name" value="PIG-L"/>
    <property type="match status" value="1"/>
</dbReference>
<dbReference type="AlphaFoldDB" id="J7TPT7"/>
<accession>J7TPT7</accession>
<dbReference type="InterPro" id="IPR003737">
    <property type="entry name" value="GlcNAc_PI_deacetylase-related"/>
</dbReference>
<dbReference type="PANTHER" id="PTHR12993">
    <property type="entry name" value="N-ACETYLGLUCOSAMINYL-PHOSPHATIDYLINOSITOL DE-N-ACETYLASE-RELATED"/>
    <property type="match status" value="1"/>
</dbReference>
<dbReference type="GO" id="GO:0016811">
    <property type="term" value="F:hydrolase activity, acting on carbon-nitrogen (but not peptide) bonds, in linear amides"/>
    <property type="evidence" value="ECO:0007669"/>
    <property type="project" value="TreeGrafter"/>
</dbReference>
<organism evidence="1 2">
    <name type="scientific">Morganella morganii subsp. morganii KT</name>
    <dbReference type="NCBI Taxonomy" id="1124991"/>
    <lineage>
        <taxon>Bacteria</taxon>
        <taxon>Pseudomonadati</taxon>
        <taxon>Pseudomonadota</taxon>
        <taxon>Gammaproteobacteria</taxon>
        <taxon>Enterobacterales</taxon>
        <taxon>Morganellaceae</taxon>
        <taxon>Morganella</taxon>
    </lineage>
</organism>
<dbReference type="eggNOG" id="COG2120">
    <property type="taxonomic scope" value="Bacteria"/>
</dbReference>
<dbReference type="Gene3D" id="3.40.50.10320">
    <property type="entry name" value="LmbE-like"/>
    <property type="match status" value="1"/>
</dbReference>
<dbReference type="HOGENOM" id="CLU_049311_6_0_6"/>
<dbReference type="Proteomes" id="UP000011834">
    <property type="component" value="Chromosome"/>
</dbReference>
<sequence>MKIWFIGAHFDDIEIGCGGTAAKLISQGHECHVTIVTNSGYSDEYGNIVRESSVARDEGLAGLKTLGFKYINELNLETGKLTHGHQLIHELEKLSKEIKPDIVFTHWDQDVHQDHAAVAKSSFTVCRKAGSILMYRPNWYRTSVQFHESIFVDVSDFYQIKKNAINMHVSEVTKFGKHWESFIEAQDKARGMEINVEFAESFQVVKLQLFKGE</sequence>